<dbReference type="Proteomes" id="UP000663853">
    <property type="component" value="Unassembled WGS sequence"/>
</dbReference>
<accession>A0A8H2XX57</accession>
<dbReference type="AlphaFoldDB" id="A0A8H2XX57"/>
<dbReference type="EMBL" id="CAJMXA010000513">
    <property type="protein sequence ID" value="CAE6433920.1"/>
    <property type="molecule type" value="Genomic_DNA"/>
</dbReference>
<proteinExistence type="predicted"/>
<organism evidence="1 2">
    <name type="scientific">Rhizoctonia solani</name>
    <dbReference type="NCBI Taxonomy" id="456999"/>
    <lineage>
        <taxon>Eukaryota</taxon>
        <taxon>Fungi</taxon>
        <taxon>Dikarya</taxon>
        <taxon>Basidiomycota</taxon>
        <taxon>Agaricomycotina</taxon>
        <taxon>Agaricomycetes</taxon>
        <taxon>Cantharellales</taxon>
        <taxon>Ceratobasidiaceae</taxon>
        <taxon>Rhizoctonia</taxon>
    </lineage>
</organism>
<name>A0A8H2XX57_9AGAM</name>
<evidence type="ECO:0000313" key="1">
    <source>
        <dbReference type="EMBL" id="CAE6433920.1"/>
    </source>
</evidence>
<gene>
    <name evidence="1" type="ORF">RDB_LOCUS27496</name>
</gene>
<reference evidence="1" key="1">
    <citation type="submission" date="2021-01" db="EMBL/GenBank/DDBJ databases">
        <authorList>
            <person name="Kaushik A."/>
        </authorList>
    </citation>
    <scope>NUCLEOTIDE SEQUENCE</scope>
    <source>
        <strain evidence="1">AG6-10EEA</strain>
    </source>
</reference>
<protein>
    <submittedName>
        <fullName evidence="1">Uncharacterized protein</fullName>
    </submittedName>
</protein>
<comment type="caution">
    <text evidence="1">The sequence shown here is derived from an EMBL/GenBank/DDBJ whole genome shotgun (WGS) entry which is preliminary data.</text>
</comment>
<evidence type="ECO:0000313" key="2">
    <source>
        <dbReference type="Proteomes" id="UP000663853"/>
    </source>
</evidence>
<sequence>MLSVTGRSRAQNHKFVNDVHQNSQNRNALSGGGLELVATGGFDYPDKSDVGALSEIAEDVLRRKSANQLITGVIIIHLTEDNINSGALQRNLRGLVNLFLGKNHLARLTILVVRADSNGPDQKYIVQDMHSLQARAFNEFISGGATVAALKRDAIKYLRPYFSQDIISPPIYHLDLVQQPVGTHVEDALGYYLKESVDTWTERYKKDAEQINQLLNQHRVDQLQLQAKQRSMEEEIAHCRAECARITQLHTNQLQADELRIDVHGPEARVFRLSQDLQQDEAEHAPARSQIQLHDSYEQGEAFRDLESLNNMIECLGRSVCEYLVDTCVEEAFRKDTDDVTTLDAHDLPTLKSIFGHYEGRPSLIASADGSGIHIGDFICFSTRAQICHSLVETIFQPFHPFIDPVESSAYTTTYEQIRRQEPQHTAGKWRSVTFNNIHHPTLHEPVADQINTLTEDILMNIFEPLIKYLFGWPIEQFRAQEQHYVELMELITTAWEWSSKVKREIIMLGDFQPNAVDVHKGPVPFDSRTMENLELNARTRPRFALCVLGLGLSFWQARGGEPPVEVLVHKMGVLTDTYYDDT</sequence>